<keyword evidence="4 8" id="KW-0418">Kinase</keyword>
<dbReference type="InterPro" id="IPR036890">
    <property type="entry name" value="HATPase_C_sf"/>
</dbReference>
<dbReference type="Pfam" id="PF02518">
    <property type="entry name" value="HATPase_c"/>
    <property type="match status" value="1"/>
</dbReference>
<evidence type="ECO:0000313" key="12">
    <source>
        <dbReference type="Proteomes" id="UP000449547"/>
    </source>
</evidence>
<evidence type="ECO:0000256" key="7">
    <source>
        <dbReference type="ARBA" id="ARBA00048201"/>
    </source>
</evidence>
<comment type="subcellular location">
    <subcellularLocation>
        <location evidence="8">Mitochondrion matrix</location>
    </subcellularLocation>
</comment>
<sequence>MTGFAITPALREAIYRYASFKQTPVSLRQMVQFGPNPSPGSIFLASQFICEELPIRLAKKVKDLESAPFGLNEMPSTLKVRDWYAQSFAELTSVPQPKVSEELAKLLSSGDTTEPIPPPEEATTPQEVVDDMPPYADDGIVLKRHHPSRSGSGIDDESSPTYGLKYYTPCPANIVWPKEVYDYNKQVNDALTKIKKRHDATVATMAQGVQEWKQKNSKVLVNSQIQAFLDKFYLSRIGIRMLIGQHIALNMAQASPTRQRISSFFNGAGGGKGKSNYVGVICTDCNVADICQDAIETASYICEDFYGLIEGPEIQLITSSEDISFMYVPGHLIHMLFETLKNSLRATIEFHTPRLKQKMVEENPKLQLKDIDINDLKYPPIKVIISEGSEDIAIKISDEGGGIASSQVPLIWTYLYTTVNETPSLESDENSSSFKAPMAGFGYGLPISRLYAQYFGGDLKLISMEGYGTDVYLHLNRLSSSSEPLP</sequence>
<dbReference type="InterPro" id="IPR018955">
    <property type="entry name" value="BCDHK/PDK_N"/>
</dbReference>
<dbReference type="GO" id="GO:0010906">
    <property type="term" value="P:regulation of glucose metabolic process"/>
    <property type="evidence" value="ECO:0007669"/>
    <property type="project" value="TreeGrafter"/>
</dbReference>
<evidence type="ECO:0000256" key="8">
    <source>
        <dbReference type="RuleBase" id="RU366032"/>
    </source>
</evidence>
<feature type="domain" description="Histidine kinase" evidence="10">
    <location>
        <begin position="332"/>
        <end position="479"/>
    </location>
</feature>
<dbReference type="PANTHER" id="PTHR11947">
    <property type="entry name" value="PYRUVATE DEHYDROGENASE KINASE"/>
    <property type="match status" value="1"/>
</dbReference>
<organism evidence="11 12">
    <name type="scientific">Diutina rugosa</name>
    <name type="common">Yeast</name>
    <name type="synonym">Candida rugosa</name>
    <dbReference type="NCBI Taxonomy" id="5481"/>
    <lineage>
        <taxon>Eukaryota</taxon>
        <taxon>Fungi</taxon>
        <taxon>Dikarya</taxon>
        <taxon>Ascomycota</taxon>
        <taxon>Saccharomycotina</taxon>
        <taxon>Pichiomycetes</taxon>
        <taxon>Debaryomycetaceae</taxon>
        <taxon>Diutina</taxon>
    </lineage>
</organism>
<comment type="catalytic activity">
    <reaction evidence="7">
        <text>L-seryl-[pyruvate dehydrogenase E1 alpha subunit] + ATP = O-phospho-L-seryl-[pyruvate dehydrogenase E1 alpha subunit] + ADP + H(+)</text>
        <dbReference type="Rhea" id="RHEA:23052"/>
        <dbReference type="Rhea" id="RHEA-COMP:13689"/>
        <dbReference type="Rhea" id="RHEA-COMP:13690"/>
        <dbReference type="ChEBI" id="CHEBI:15378"/>
        <dbReference type="ChEBI" id="CHEBI:29999"/>
        <dbReference type="ChEBI" id="CHEBI:30616"/>
        <dbReference type="ChEBI" id="CHEBI:83421"/>
        <dbReference type="ChEBI" id="CHEBI:456216"/>
        <dbReference type="EC" id="2.7.11.2"/>
    </reaction>
</comment>
<evidence type="ECO:0000256" key="3">
    <source>
        <dbReference type="ARBA" id="ARBA00022741"/>
    </source>
</evidence>
<dbReference type="InterPro" id="IPR039028">
    <property type="entry name" value="BCKD/PDK"/>
</dbReference>
<gene>
    <name evidence="11" type="ORF">DIURU_003055</name>
</gene>
<evidence type="ECO:0000256" key="1">
    <source>
        <dbReference type="ARBA" id="ARBA00006155"/>
    </source>
</evidence>
<dbReference type="OMA" id="NEMPSIC"/>
<dbReference type="GO" id="GO:0005524">
    <property type="term" value="F:ATP binding"/>
    <property type="evidence" value="ECO:0007669"/>
    <property type="project" value="UniProtKB-UniRule"/>
</dbReference>
<evidence type="ECO:0000256" key="2">
    <source>
        <dbReference type="ARBA" id="ARBA00022679"/>
    </source>
</evidence>
<dbReference type="Pfam" id="PF10436">
    <property type="entry name" value="BCDHK_Adom3"/>
    <property type="match status" value="1"/>
</dbReference>
<dbReference type="GeneID" id="54781706"/>
<dbReference type="InterPro" id="IPR005467">
    <property type="entry name" value="His_kinase_dom"/>
</dbReference>
<reference evidence="11 12" key="1">
    <citation type="submission" date="2019-07" db="EMBL/GenBank/DDBJ databases">
        <title>Genome assembly of two rare yeast pathogens: Diutina rugosa and Trichomonascus ciferrii.</title>
        <authorList>
            <person name="Mixao V."/>
            <person name="Saus E."/>
            <person name="Hansen A."/>
            <person name="Lass-Flor C."/>
            <person name="Gabaldon T."/>
        </authorList>
    </citation>
    <scope>NUCLEOTIDE SEQUENCE [LARGE SCALE GENOMIC DNA]</scope>
    <source>
        <strain evidence="11 12">CBS 613</strain>
    </source>
</reference>
<dbReference type="SUPFAM" id="SSF55874">
    <property type="entry name" value="ATPase domain of HSP90 chaperone/DNA topoisomerase II/histidine kinase"/>
    <property type="match status" value="1"/>
</dbReference>
<dbReference type="VEuPathDB" id="FungiDB:DIURU_003055"/>
<dbReference type="SMART" id="SM00387">
    <property type="entry name" value="HATPase_c"/>
    <property type="match status" value="1"/>
</dbReference>
<keyword evidence="3 8" id="KW-0547">Nucleotide-binding</keyword>
<dbReference type="GO" id="GO:0005759">
    <property type="term" value="C:mitochondrial matrix"/>
    <property type="evidence" value="ECO:0007669"/>
    <property type="project" value="UniProtKB-SubCell"/>
</dbReference>
<dbReference type="SUPFAM" id="SSF69012">
    <property type="entry name" value="alpha-ketoacid dehydrogenase kinase, N-terminal domain"/>
    <property type="match status" value="1"/>
</dbReference>
<comment type="caution">
    <text evidence="11">The sequence shown here is derived from an EMBL/GenBank/DDBJ whole genome shotgun (WGS) entry which is preliminary data.</text>
</comment>
<dbReference type="InterPro" id="IPR003594">
    <property type="entry name" value="HATPase_dom"/>
</dbReference>
<dbReference type="PANTHER" id="PTHR11947:SF3">
    <property type="entry name" value="[PYRUVATE DEHYDROGENASE (ACETYL-TRANSFERRING)] KINASE, MITOCHONDRIAL"/>
    <property type="match status" value="1"/>
</dbReference>
<evidence type="ECO:0000256" key="6">
    <source>
        <dbReference type="ARBA" id="ARBA00023128"/>
    </source>
</evidence>
<dbReference type="Gene3D" id="1.20.140.20">
    <property type="entry name" value="Alpha-ketoacid/pyruvate dehydrogenase kinase, N-terminal domain"/>
    <property type="match status" value="1"/>
</dbReference>
<keyword evidence="12" id="KW-1185">Reference proteome</keyword>
<dbReference type="EMBL" id="SWFT01000096">
    <property type="protein sequence ID" value="KAA8902004.1"/>
    <property type="molecule type" value="Genomic_DNA"/>
</dbReference>
<accession>A0A642UMJ2</accession>
<dbReference type="Proteomes" id="UP000449547">
    <property type="component" value="Unassembled WGS sequence"/>
</dbReference>
<dbReference type="InterPro" id="IPR004358">
    <property type="entry name" value="Sig_transdc_His_kin-like_C"/>
</dbReference>
<evidence type="ECO:0000256" key="5">
    <source>
        <dbReference type="ARBA" id="ARBA00022840"/>
    </source>
</evidence>
<dbReference type="RefSeq" id="XP_034012191.1">
    <property type="nucleotide sequence ID" value="XM_034155775.1"/>
</dbReference>
<feature type="region of interest" description="Disordered" evidence="9">
    <location>
        <begin position="106"/>
        <end position="130"/>
    </location>
</feature>
<dbReference type="InterPro" id="IPR036784">
    <property type="entry name" value="AK/P_DHK_N_sf"/>
</dbReference>
<dbReference type="PRINTS" id="PR00344">
    <property type="entry name" value="BCTRLSENSOR"/>
</dbReference>
<evidence type="ECO:0000256" key="9">
    <source>
        <dbReference type="SAM" id="MobiDB-lite"/>
    </source>
</evidence>
<name>A0A642UMJ2_DIURU</name>
<evidence type="ECO:0000256" key="4">
    <source>
        <dbReference type="ARBA" id="ARBA00022777"/>
    </source>
</evidence>
<evidence type="ECO:0000259" key="10">
    <source>
        <dbReference type="PROSITE" id="PS50109"/>
    </source>
</evidence>
<dbReference type="PROSITE" id="PS50109">
    <property type="entry name" value="HIS_KIN"/>
    <property type="match status" value="1"/>
</dbReference>
<dbReference type="GO" id="GO:0004740">
    <property type="term" value="F:pyruvate dehydrogenase (acetyl-transferring) kinase activity"/>
    <property type="evidence" value="ECO:0007669"/>
    <property type="project" value="UniProtKB-EC"/>
</dbReference>
<dbReference type="EC" id="2.7.11.-" evidence="8"/>
<proteinExistence type="inferred from homology"/>
<comment type="similarity">
    <text evidence="1 8">Belongs to the PDK/BCKDK protein kinase family.</text>
</comment>
<keyword evidence="5 8" id="KW-0067">ATP-binding</keyword>
<dbReference type="Gene3D" id="3.30.565.10">
    <property type="entry name" value="Histidine kinase-like ATPase, C-terminal domain"/>
    <property type="match status" value="1"/>
</dbReference>
<keyword evidence="2 8" id="KW-0808">Transferase</keyword>
<dbReference type="CDD" id="cd16929">
    <property type="entry name" value="HATPase_PDK-like"/>
    <property type="match status" value="1"/>
</dbReference>
<protein>
    <recommendedName>
        <fullName evidence="8">Protein-serine/threonine kinase</fullName>
        <ecNumber evidence="8">2.7.11.-</ecNumber>
    </recommendedName>
</protein>
<evidence type="ECO:0000313" key="11">
    <source>
        <dbReference type="EMBL" id="KAA8902004.1"/>
    </source>
</evidence>
<dbReference type="AlphaFoldDB" id="A0A642UMJ2"/>
<dbReference type="OrthoDB" id="241648at2759"/>
<keyword evidence="6 8" id="KW-0496">Mitochondrion</keyword>